<evidence type="ECO:0000256" key="1">
    <source>
        <dbReference type="ARBA" id="ARBA00005662"/>
    </source>
</evidence>
<dbReference type="CDD" id="cd07381">
    <property type="entry name" value="MPP_CapA"/>
    <property type="match status" value="1"/>
</dbReference>
<dbReference type="Proteomes" id="UP000603904">
    <property type="component" value="Unassembled WGS sequence"/>
</dbReference>
<evidence type="ECO:0000313" key="4">
    <source>
        <dbReference type="Proteomes" id="UP000603904"/>
    </source>
</evidence>
<dbReference type="Pfam" id="PF09587">
    <property type="entry name" value="PGA_cap"/>
    <property type="match status" value="1"/>
</dbReference>
<dbReference type="InterPro" id="IPR029052">
    <property type="entry name" value="Metallo-depent_PP-like"/>
</dbReference>
<accession>A0ABQ4FW95</accession>
<dbReference type="PANTHER" id="PTHR33393:SF13">
    <property type="entry name" value="PGA BIOSYNTHESIS PROTEIN CAPA"/>
    <property type="match status" value="1"/>
</dbReference>
<dbReference type="InterPro" id="IPR019079">
    <property type="entry name" value="Capsule_synth_CapA"/>
</dbReference>
<gene>
    <name evidence="3" type="ORF">Mco01_20880</name>
</gene>
<keyword evidence="4" id="KW-1185">Reference proteome</keyword>
<dbReference type="InterPro" id="IPR052169">
    <property type="entry name" value="CW_Biosynth-Accessory"/>
</dbReference>
<name>A0ABQ4FW95_9ACTN</name>
<feature type="domain" description="Capsule synthesis protein CapA" evidence="2">
    <location>
        <begin position="4"/>
        <end position="246"/>
    </location>
</feature>
<protein>
    <recommendedName>
        <fullName evidence="2">Capsule synthesis protein CapA domain-containing protein</fullName>
    </recommendedName>
</protein>
<evidence type="ECO:0000313" key="3">
    <source>
        <dbReference type="EMBL" id="GIH39088.1"/>
    </source>
</evidence>
<evidence type="ECO:0000259" key="2">
    <source>
        <dbReference type="SMART" id="SM00854"/>
    </source>
</evidence>
<dbReference type="EMBL" id="BOOC01000006">
    <property type="protein sequence ID" value="GIH39088.1"/>
    <property type="molecule type" value="Genomic_DNA"/>
</dbReference>
<dbReference type="SUPFAM" id="SSF56300">
    <property type="entry name" value="Metallo-dependent phosphatases"/>
    <property type="match status" value="1"/>
</dbReference>
<proteinExistence type="inferred from homology"/>
<organism evidence="3 4">
    <name type="scientific">Microbispora corallina</name>
    <dbReference type="NCBI Taxonomy" id="83302"/>
    <lineage>
        <taxon>Bacteria</taxon>
        <taxon>Bacillati</taxon>
        <taxon>Actinomycetota</taxon>
        <taxon>Actinomycetes</taxon>
        <taxon>Streptosporangiales</taxon>
        <taxon>Streptosporangiaceae</taxon>
        <taxon>Microbispora</taxon>
    </lineage>
</organism>
<dbReference type="PANTHER" id="PTHR33393">
    <property type="entry name" value="POLYGLUTAMINE SYNTHESIS ACCESSORY PROTEIN RV0574C-RELATED"/>
    <property type="match status" value="1"/>
</dbReference>
<comment type="caution">
    <text evidence="3">The sequence shown here is derived from an EMBL/GenBank/DDBJ whole genome shotgun (WGS) entry which is preliminary data.</text>
</comment>
<reference evidence="3 4" key="1">
    <citation type="submission" date="2021-01" db="EMBL/GenBank/DDBJ databases">
        <title>Whole genome shotgun sequence of Microbispora corallina NBRC 16416.</title>
        <authorList>
            <person name="Komaki H."/>
            <person name="Tamura T."/>
        </authorList>
    </citation>
    <scope>NUCLEOTIDE SEQUENCE [LARGE SCALE GENOMIC DNA]</scope>
    <source>
        <strain evidence="3 4">NBRC 16416</strain>
    </source>
</reference>
<dbReference type="SMART" id="SM00854">
    <property type="entry name" value="PGA_cap"/>
    <property type="match status" value="1"/>
</dbReference>
<comment type="similarity">
    <text evidence="1">Belongs to the CapA family.</text>
</comment>
<dbReference type="Gene3D" id="3.60.21.10">
    <property type="match status" value="1"/>
</dbReference>
<dbReference type="RefSeq" id="WP_204056663.1">
    <property type="nucleotide sequence ID" value="NZ_BAAAGP010000016.1"/>
</dbReference>
<sequence>MSLTLALAGDTMLGRGVAEMIVRSADPARFFSPGVRERIDEADLFLLNLECCVSERGRKWDAPGKPFHFRAPPAAARLLGGLGVGCVTLANNHALDYGPEALLDTRDHLGRAGIRCVGAGADETEARRAELIPVGGLCVGVLGVADHPADFAASPTRPGVAYADLMTGVPDWLVEAVRDLRERVDIVIVTPHWGPNMAQEPRPYIRSAARVLTEAGATLVAGHSAHVFHGFEPPVLYDLGDFIDDYIVDDDLRNDLGLLFLVGLDDTGPLLLRAVPTKLEYGRTRLARDDEWHWIRDRFTRACGELGGAVQEQEGELVIELR</sequence>